<accession>A0A1L3GI47</accession>
<evidence type="ECO:0000256" key="8">
    <source>
        <dbReference type="ARBA" id="ARBA00049244"/>
    </source>
</evidence>
<proteinExistence type="inferred from homology"/>
<dbReference type="Pfam" id="PF06144">
    <property type="entry name" value="DNA_pol3_delta"/>
    <property type="match status" value="1"/>
</dbReference>
<dbReference type="RefSeq" id="WP_072287457.1">
    <property type="nucleotide sequence ID" value="NZ_CP015455.1"/>
</dbReference>
<gene>
    <name evidence="11" type="ORF">A7E75_11765</name>
</gene>
<dbReference type="Proteomes" id="UP000182264">
    <property type="component" value="Chromosome"/>
</dbReference>
<dbReference type="NCBIfam" id="TIGR01128">
    <property type="entry name" value="holA"/>
    <property type="match status" value="1"/>
</dbReference>
<dbReference type="GO" id="GO:0009360">
    <property type="term" value="C:DNA polymerase III complex"/>
    <property type="evidence" value="ECO:0007669"/>
    <property type="project" value="InterPro"/>
</dbReference>
<dbReference type="OrthoDB" id="9769782at2"/>
<dbReference type="InterPro" id="IPR010372">
    <property type="entry name" value="DNA_pol3_delta_N"/>
</dbReference>
<dbReference type="Gene3D" id="1.10.8.60">
    <property type="match status" value="1"/>
</dbReference>
<dbReference type="SUPFAM" id="SSF48019">
    <property type="entry name" value="post-AAA+ oligomerization domain-like"/>
    <property type="match status" value="1"/>
</dbReference>
<protein>
    <recommendedName>
        <fullName evidence="2">DNA polymerase III subunit delta</fullName>
        <ecNumber evidence="1">2.7.7.7</ecNumber>
    </recommendedName>
</protein>
<dbReference type="InterPro" id="IPR005790">
    <property type="entry name" value="DNA_polIII_delta"/>
</dbReference>
<evidence type="ECO:0000256" key="4">
    <source>
        <dbReference type="ARBA" id="ARBA00022695"/>
    </source>
</evidence>
<dbReference type="Gene3D" id="3.40.50.300">
    <property type="entry name" value="P-loop containing nucleotide triphosphate hydrolases"/>
    <property type="match status" value="1"/>
</dbReference>
<name>A0A1L3GI47_SYNAC</name>
<dbReference type="GO" id="GO:0006261">
    <property type="term" value="P:DNA-templated DNA replication"/>
    <property type="evidence" value="ECO:0007669"/>
    <property type="project" value="TreeGrafter"/>
</dbReference>
<evidence type="ECO:0000259" key="10">
    <source>
        <dbReference type="Pfam" id="PF21694"/>
    </source>
</evidence>
<dbReference type="Pfam" id="PF21694">
    <property type="entry name" value="DNA_pol3_delta_C"/>
    <property type="match status" value="1"/>
</dbReference>
<evidence type="ECO:0000256" key="5">
    <source>
        <dbReference type="ARBA" id="ARBA00022705"/>
    </source>
</evidence>
<feature type="domain" description="DNA polymerase III delta subunit-like C-terminal" evidence="10">
    <location>
        <begin position="209"/>
        <end position="326"/>
    </location>
</feature>
<evidence type="ECO:0000256" key="6">
    <source>
        <dbReference type="ARBA" id="ARBA00022932"/>
    </source>
</evidence>
<comment type="similarity">
    <text evidence="7">Belongs to the DNA polymerase HolA subunit family.</text>
</comment>
<dbReference type="KEGG" id="pace:A6070_05800"/>
<evidence type="ECO:0000256" key="1">
    <source>
        <dbReference type="ARBA" id="ARBA00012417"/>
    </source>
</evidence>
<sequence>MTPGELQKRLREKSLPNLLLLYGEEPFFVDRTLREIIEQTVPAEARDFNLEIFHGKGCRVATVLDAARTLPVFSPRRLVIVRDLHALPADELDRFVDYLKDSVPETVLVCTAEKIDGRRKFYQVFKKSGELVEFKKLYENQIPAFVTAQARDAGYGFTEEGLALFCTRVGVSLQEIHGEIGKLRNYLGVRNVAEAADVMAVVSDSRVGSVFDLGDALGKGDCATALSLLHRLLADGVAPLLILNMITRHFRQLWKAHELLLQRVQEKEIARRIGINPYFLNALLAQARRIPGDAFRGVFEALLETDLALKSSGSSDAAVLEILVFRLTPEGVSRQGSS</sequence>
<evidence type="ECO:0000256" key="7">
    <source>
        <dbReference type="ARBA" id="ARBA00034754"/>
    </source>
</evidence>
<dbReference type="InterPro" id="IPR008921">
    <property type="entry name" value="DNA_pol3_clamp-load_cplx_C"/>
</dbReference>
<dbReference type="Gene3D" id="1.20.272.10">
    <property type="match status" value="1"/>
</dbReference>
<dbReference type="EC" id="2.7.7.7" evidence="1"/>
<organism evidence="11 12">
    <name type="scientific">Syntrophotalea acetylenica</name>
    <name type="common">Pelobacter acetylenicus</name>
    <dbReference type="NCBI Taxonomy" id="29542"/>
    <lineage>
        <taxon>Bacteria</taxon>
        <taxon>Pseudomonadati</taxon>
        <taxon>Thermodesulfobacteriota</taxon>
        <taxon>Desulfuromonadia</taxon>
        <taxon>Desulfuromonadales</taxon>
        <taxon>Syntrophotaleaceae</taxon>
        <taxon>Syntrophotalea</taxon>
    </lineage>
</organism>
<evidence type="ECO:0000256" key="2">
    <source>
        <dbReference type="ARBA" id="ARBA00017703"/>
    </source>
</evidence>
<keyword evidence="3" id="KW-0808">Transferase</keyword>
<dbReference type="SUPFAM" id="SSF52540">
    <property type="entry name" value="P-loop containing nucleoside triphosphate hydrolases"/>
    <property type="match status" value="1"/>
</dbReference>
<evidence type="ECO:0000256" key="3">
    <source>
        <dbReference type="ARBA" id="ARBA00022679"/>
    </source>
</evidence>
<comment type="catalytic activity">
    <reaction evidence="8">
        <text>DNA(n) + a 2'-deoxyribonucleoside 5'-triphosphate = DNA(n+1) + diphosphate</text>
        <dbReference type="Rhea" id="RHEA:22508"/>
        <dbReference type="Rhea" id="RHEA-COMP:17339"/>
        <dbReference type="Rhea" id="RHEA-COMP:17340"/>
        <dbReference type="ChEBI" id="CHEBI:33019"/>
        <dbReference type="ChEBI" id="CHEBI:61560"/>
        <dbReference type="ChEBI" id="CHEBI:173112"/>
        <dbReference type="EC" id="2.7.7.7"/>
    </reaction>
</comment>
<keyword evidence="4" id="KW-0548">Nucleotidyltransferase</keyword>
<dbReference type="GO" id="GO:0003677">
    <property type="term" value="F:DNA binding"/>
    <property type="evidence" value="ECO:0007669"/>
    <property type="project" value="InterPro"/>
</dbReference>
<reference evidence="11 12" key="1">
    <citation type="journal article" date="2017" name="Genome Announc.">
        <title>Complete Genome Sequences of Two Acetylene-Fermenting Pelobacter acetylenicus Strains.</title>
        <authorList>
            <person name="Sutton J.M."/>
            <person name="Baesman S.M."/>
            <person name="Fierst J.L."/>
            <person name="Poret-Peterson A.T."/>
            <person name="Oremland R.S."/>
            <person name="Dunlap D.S."/>
            <person name="Akob D.M."/>
        </authorList>
    </citation>
    <scope>NUCLEOTIDE SEQUENCE [LARGE SCALE GENOMIC DNA]</scope>
    <source>
        <strain evidence="11 12">DSM 3247</strain>
    </source>
</reference>
<keyword evidence="5" id="KW-0235">DNA replication</keyword>
<feature type="domain" description="DNA polymerase III delta N-terminal" evidence="9">
    <location>
        <begin position="20"/>
        <end position="135"/>
    </location>
</feature>
<dbReference type="AlphaFoldDB" id="A0A1L3GI47"/>
<dbReference type="PANTHER" id="PTHR34388:SF1">
    <property type="entry name" value="DNA POLYMERASE III SUBUNIT DELTA"/>
    <property type="match status" value="1"/>
</dbReference>
<dbReference type="GO" id="GO:0003887">
    <property type="term" value="F:DNA-directed DNA polymerase activity"/>
    <property type="evidence" value="ECO:0007669"/>
    <property type="project" value="UniProtKB-KW"/>
</dbReference>
<keyword evidence="6" id="KW-0239">DNA-directed DNA polymerase</keyword>
<dbReference type="EMBL" id="CP015518">
    <property type="protein sequence ID" value="APG25617.1"/>
    <property type="molecule type" value="Genomic_DNA"/>
</dbReference>
<evidence type="ECO:0000259" key="9">
    <source>
        <dbReference type="Pfam" id="PF06144"/>
    </source>
</evidence>
<evidence type="ECO:0000313" key="12">
    <source>
        <dbReference type="Proteomes" id="UP000182264"/>
    </source>
</evidence>
<keyword evidence="12" id="KW-1185">Reference proteome</keyword>
<dbReference type="InterPro" id="IPR027417">
    <property type="entry name" value="P-loop_NTPase"/>
</dbReference>
<evidence type="ECO:0000313" key="11">
    <source>
        <dbReference type="EMBL" id="APG25617.1"/>
    </source>
</evidence>
<dbReference type="InterPro" id="IPR048466">
    <property type="entry name" value="DNA_pol3_delta-like_C"/>
</dbReference>
<dbReference type="PANTHER" id="PTHR34388">
    <property type="entry name" value="DNA POLYMERASE III SUBUNIT DELTA"/>
    <property type="match status" value="1"/>
</dbReference>
<dbReference type="STRING" id="29542.A6070_05800"/>